<dbReference type="RefSeq" id="WP_407289373.1">
    <property type="nucleotide sequence ID" value="NZ_CP147982.1"/>
</dbReference>
<sequence length="58" mass="6548">MNCAHTFNEVTWQIDDVDAARDRETRDRLLARMYEGIGPALIDPMAAPHVRTPAVRPS</sequence>
<name>A0ABZ2R7N0_9ACTN</name>
<proteinExistence type="predicted"/>
<organism evidence="1 2">
    <name type="scientific">Streptomyces sirii</name>
    <dbReference type="NCBI Taxonomy" id="3127701"/>
    <lineage>
        <taxon>Bacteria</taxon>
        <taxon>Bacillati</taxon>
        <taxon>Actinomycetota</taxon>
        <taxon>Actinomycetes</taxon>
        <taxon>Kitasatosporales</taxon>
        <taxon>Streptomycetaceae</taxon>
        <taxon>Streptomyces</taxon>
    </lineage>
</organism>
<keyword evidence="2" id="KW-1185">Reference proteome</keyword>
<gene>
    <name evidence="1" type="ORF">WAB15_26200</name>
</gene>
<protein>
    <submittedName>
        <fullName evidence="1">Uncharacterized protein</fullName>
    </submittedName>
</protein>
<dbReference type="EMBL" id="CP147982">
    <property type="protein sequence ID" value="WXK81812.1"/>
    <property type="molecule type" value="Genomic_DNA"/>
</dbReference>
<evidence type="ECO:0000313" key="1">
    <source>
        <dbReference type="EMBL" id="WXK81812.1"/>
    </source>
</evidence>
<reference evidence="1 2" key="1">
    <citation type="submission" date="2024-03" db="EMBL/GenBank/DDBJ databases">
        <title>The complete genome of Streptomyces sirii sp.nov.</title>
        <authorList>
            <person name="Zakalyukina Y.V."/>
            <person name="Belik A.R."/>
            <person name="Biryukov M.V."/>
            <person name="Baturina O.A."/>
            <person name="Kabilov M.R."/>
        </authorList>
    </citation>
    <scope>NUCLEOTIDE SEQUENCE [LARGE SCALE GENOMIC DNA]</scope>
    <source>
        <strain evidence="1 2">BP-8</strain>
    </source>
</reference>
<dbReference type="Proteomes" id="UP001626628">
    <property type="component" value="Chromosome"/>
</dbReference>
<accession>A0ABZ2R7N0</accession>
<evidence type="ECO:0000313" key="2">
    <source>
        <dbReference type="Proteomes" id="UP001626628"/>
    </source>
</evidence>